<accession>A0A9W8AGC1</accession>
<dbReference type="EMBL" id="JANBPY010003784">
    <property type="protein sequence ID" value="KAJ1950244.1"/>
    <property type="molecule type" value="Genomic_DNA"/>
</dbReference>
<evidence type="ECO:0000313" key="3">
    <source>
        <dbReference type="Proteomes" id="UP001150925"/>
    </source>
</evidence>
<feature type="region of interest" description="Disordered" evidence="1">
    <location>
        <begin position="136"/>
        <end position="167"/>
    </location>
</feature>
<organism evidence="2 3">
    <name type="scientific">Dispira parvispora</name>
    <dbReference type="NCBI Taxonomy" id="1520584"/>
    <lineage>
        <taxon>Eukaryota</taxon>
        <taxon>Fungi</taxon>
        <taxon>Fungi incertae sedis</taxon>
        <taxon>Zoopagomycota</taxon>
        <taxon>Kickxellomycotina</taxon>
        <taxon>Dimargaritomycetes</taxon>
        <taxon>Dimargaritales</taxon>
        <taxon>Dimargaritaceae</taxon>
        <taxon>Dispira</taxon>
    </lineage>
</organism>
<comment type="caution">
    <text evidence="2">The sequence shown here is derived from an EMBL/GenBank/DDBJ whole genome shotgun (WGS) entry which is preliminary data.</text>
</comment>
<reference evidence="2" key="1">
    <citation type="submission" date="2022-07" db="EMBL/GenBank/DDBJ databases">
        <title>Phylogenomic reconstructions and comparative analyses of Kickxellomycotina fungi.</title>
        <authorList>
            <person name="Reynolds N.K."/>
            <person name="Stajich J.E."/>
            <person name="Barry K."/>
            <person name="Grigoriev I.V."/>
            <person name="Crous P."/>
            <person name="Smith M.E."/>
        </authorList>
    </citation>
    <scope>NUCLEOTIDE SEQUENCE</scope>
    <source>
        <strain evidence="2">RSA 1196</strain>
    </source>
</reference>
<feature type="region of interest" description="Disordered" evidence="1">
    <location>
        <begin position="31"/>
        <end position="78"/>
    </location>
</feature>
<sequence length="239" mass="25462">MSASTVVEDHGSTYRRVLQPIPTRQHVVPVGWDHRSSLPPVPPGTARMGSDKTVLSPTNTWPRRLSDRGVSHGPGQEPFKKSIAESVREFSITLSVSTLHVAVGKPFKVQFQFTNVSGTPRSLQLLSLSVTSAATDSTGTSTVTERHSLTSTSTNRPHSSPPRSSLSQKSACSELVILDSEVSIELAAKVGSIHTVSIPCIALAEGLHVLEHFTLVDCQGEESKPLPLGPLATIYAGVA</sequence>
<protein>
    <submittedName>
        <fullName evidence="2">Uncharacterized protein</fullName>
    </submittedName>
</protein>
<dbReference type="Proteomes" id="UP001150925">
    <property type="component" value="Unassembled WGS sequence"/>
</dbReference>
<dbReference type="AlphaFoldDB" id="A0A9W8AGC1"/>
<keyword evidence="3" id="KW-1185">Reference proteome</keyword>
<evidence type="ECO:0000256" key="1">
    <source>
        <dbReference type="SAM" id="MobiDB-lite"/>
    </source>
</evidence>
<proteinExistence type="predicted"/>
<gene>
    <name evidence="2" type="ORF">IWQ62_006602</name>
</gene>
<feature type="compositionally biased region" description="Low complexity" evidence="1">
    <location>
        <begin position="150"/>
        <end position="167"/>
    </location>
</feature>
<feature type="non-terminal residue" evidence="2">
    <location>
        <position position="1"/>
    </location>
</feature>
<evidence type="ECO:0000313" key="2">
    <source>
        <dbReference type="EMBL" id="KAJ1950244.1"/>
    </source>
</evidence>
<name>A0A9W8AGC1_9FUNG</name>